<name>A0A067MMR7_BOTB1</name>
<proteinExistence type="predicted"/>
<dbReference type="EMBL" id="KL198047">
    <property type="protein sequence ID" value="KDQ12841.1"/>
    <property type="molecule type" value="Genomic_DNA"/>
</dbReference>
<dbReference type="HOGENOM" id="CLU_2222806_0_0_1"/>
<dbReference type="Proteomes" id="UP000027195">
    <property type="component" value="Unassembled WGS sequence"/>
</dbReference>
<reference evidence="2" key="1">
    <citation type="journal article" date="2014" name="Proc. Natl. Acad. Sci. U.S.A.">
        <title>Extensive sampling of basidiomycete genomes demonstrates inadequacy of the white-rot/brown-rot paradigm for wood decay fungi.</title>
        <authorList>
            <person name="Riley R."/>
            <person name="Salamov A.A."/>
            <person name="Brown D.W."/>
            <person name="Nagy L.G."/>
            <person name="Floudas D."/>
            <person name="Held B.W."/>
            <person name="Levasseur A."/>
            <person name="Lombard V."/>
            <person name="Morin E."/>
            <person name="Otillar R."/>
            <person name="Lindquist E.A."/>
            <person name="Sun H."/>
            <person name="LaButti K.M."/>
            <person name="Schmutz J."/>
            <person name="Jabbour D."/>
            <person name="Luo H."/>
            <person name="Baker S.E."/>
            <person name="Pisabarro A.G."/>
            <person name="Walton J.D."/>
            <person name="Blanchette R.A."/>
            <person name="Henrissat B."/>
            <person name="Martin F."/>
            <person name="Cullen D."/>
            <person name="Hibbett D.S."/>
            <person name="Grigoriev I.V."/>
        </authorList>
    </citation>
    <scope>NUCLEOTIDE SEQUENCE [LARGE SCALE GENOMIC DNA]</scope>
    <source>
        <strain evidence="2">FD-172 SS1</strain>
    </source>
</reference>
<gene>
    <name evidence="1" type="ORF">BOTBODRAFT_33987</name>
</gene>
<dbReference type="AlphaFoldDB" id="A0A067MMR7"/>
<accession>A0A067MMR7</accession>
<organism evidence="1 2">
    <name type="scientific">Botryobasidium botryosum (strain FD-172 SS1)</name>
    <dbReference type="NCBI Taxonomy" id="930990"/>
    <lineage>
        <taxon>Eukaryota</taxon>
        <taxon>Fungi</taxon>
        <taxon>Dikarya</taxon>
        <taxon>Basidiomycota</taxon>
        <taxon>Agaricomycotina</taxon>
        <taxon>Agaricomycetes</taxon>
        <taxon>Cantharellales</taxon>
        <taxon>Botryobasidiaceae</taxon>
        <taxon>Botryobasidium</taxon>
    </lineage>
</organism>
<keyword evidence="2" id="KW-1185">Reference proteome</keyword>
<evidence type="ECO:0000313" key="1">
    <source>
        <dbReference type="EMBL" id="KDQ12841.1"/>
    </source>
</evidence>
<protein>
    <submittedName>
        <fullName evidence="1">Uncharacterized protein</fullName>
    </submittedName>
</protein>
<dbReference type="InParanoid" id="A0A067MMR7"/>
<evidence type="ECO:0000313" key="2">
    <source>
        <dbReference type="Proteomes" id="UP000027195"/>
    </source>
</evidence>
<sequence>MLANLPTFTSLALRRCPSSFVRVLRVRADSHSHLCPLLKRLRLESNPLLSSERLYEIIRSRANPNRSVSPAPSVPSFELVRRDCSLVVRGLVAALQKLSVEVDWDRAT</sequence>